<organism evidence="6 7">
    <name type="scientific">Capsicum baccatum</name>
    <name type="common">Peruvian pepper</name>
    <dbReference type="NCBI Taxonomy" id="33114"/>
    <lineage>
        <taxon>Eukaryota</taxon>
        <taxon>Viridiplantae</taxon>
        <taxon>Streptophyta</taxon>
        <taxon>Embryophyta</taxon>
        <taxon>Tracheophyta</taxon>
        <taxon>Spermatophyta</taxon>
        <taxon>Magnoliopsida</taxon>
        <taxon>eudicotyledons</taxon>
        <taxon>Gunneridae</taxon>
        <taxon>Pentapetalae</taxon>
        <taxon>asterids</taxon>
        <taxon>lamiids</taxon>
        <taxon>Solanales</taxon>
        <taxon>Solanaceae</taxon>
        <taxon>Solanoideae</taxon>
        <taxon>Capsiceae</taxon>
        <taxon>Capsicum</taxon>
    </lineage>
</organism>
<dbReference type="AlphaFoldDB" id="A0A2G2VHE2"/>
<dbReference type="SUPFAM" id="SSF48592">
    <property type="entry name" value="GroEL equatorial domain-like"/>
    <property type="match status" value="1"/>
</dbReference>
<dbReference type="InterPro" id="IPR001844">
    <property type="entry name" value="Cpn60/GroEL"/>
</dbReference>
<keyword evidence="3" id="KW-0067">ATP-binding</keyword>
<protein>
    <recommendedName>
        <fullName evidence="8">RuBisCO large subunit-binding protein subunit beta, chloroplastic</fullName>
    </recommendedName>
</protein>
<keyword evidence="7" id="KW-1185">Reference proteome</keyword>
<dbReference type="Gene3D" id="3.50.7.10">
    <property type="entry name" value="GroEL"/>
    <property type="match status" value="1"/>
</dbReference>
<dbReference type="EMBL" id="MLFT02000012">
    <property type="protein sequence ID" value="PHT32377.1"/>
    <property type="molecule type" value="Genomic_DNA"/>
</dbReference>
<evidence type="ECO:0008006" key="8">
    <source>
        <dbReference type="Google" id="ProtNLM"/>
    </source>
</evidence>
<evidence type="ECO:0000256" key="4">
    <source>
        <dbReference type="ARBA" id="ARBA00023186"/>
    </source>
</evidence>
<evidence type="ECO:0000256" key="2">
    <source>
        <dbReference type="ARBA" id="ARBA00022741"/>
    </source>
</evidence>
<dbReference type="InterPro" id="IPR002423">
    <property type="entry name" value="Cpn60/GroEL/TCP-1"/>
</dbReference>
<dbReference type="InterPro" id="IPR027410">
    <property type="entry name" value="TCP-1-like_intermed_sf"/>
</dbReference>
<dbReference type="InterPro" id="IPR018370">
    <property type="entry name" value="Chaperonin_Cpn60_CS"/>
</dbReference>
<proteinExistence type="inferred from homology"/>
<keyword evidence="4" id="KW-0143">Chaperone</keyword>
<gene>
    <name evidence="6" type="ORF">CQW23_28714</name>
</gene>
<evidence type="ECO:0000313" key="7">
    <source>
        <dbReference type="Proteomes" id="UP000224567"/>
    </source>
</evidence>
<dbReference type="PRINTS" id="PR00298">
    <property type="entry name" value="CHAPERONIN60"/>
</dbReference>
<dbReference type="Gene3D" id="3.30.260.10">
    <property type="entry name" value="TCP-1-like chaperonin intermediate domain"/>
    <property type="match status" value="1"/>
</dbReference>
<comment type="caution">
    <text evidence="6">The sequence shown here is derived from an EMBL/GenBank/DDBJ whole genome shotgun (WGS) entry which is preliminary data.</text>
</comment>
<evidence type="ECO:0000256" key="1">
    <source>
        <dbReference type="ARBA" id="ARBA00006607"/>
    </source>
</evidence>
<dbReference type="GO" id="GO:0042026">
    <property type="term" value="P:protein refolding"/>
    <property type="evidence" value="ECO:0007669"/>
    <property type="project" value="InterPro"/>
</dbReference>
<dbReference type="OrthoDB" id="1733909at2759"/>
<evidence type="ECO:0000313" key="6">
    <source>
        <dbReference type="EMBL" id="PHT32377.1"/>
    </source>
</evidence>
<sequence length="265" mass="28729">MVQPNVEIAKSLQLKMFKGGYLTKAVAALERALTGGGAGEWRDDATDGIGRRICDGHRCPWLARRRRWPMISMEWIGHRCGGGSDVGAKQEKGTVIREEVGLYLEKAGSEVLGIAAKVVLAKESTTIVGGGSTQDAVSKRIGQIKRLLESTEQNYEKEKLSEKIVKLSGGVAVIQVRAQTETELKEKKLRVEDALNATKAAVDEGIVVGGGCTLLRLAAKVEDIKGTLDNNEQKIGADIVKRALRYPMKLIAKNACVNESVVNYN</sequence>
<dbReference type="GO" id="GO:0140662">
    <property type="term" value="F:ATP-dependent protein folding chaperone"/>
    <property type="evidence" value="ECO:0007669"/>
    <property type="project" value="InterPro"/>
</dbReference>
<dbReference type="SUPFAM" id="SSF52029">
    <property type="entry name" value="GroEL apical domain-like"/>
    <property type="match status" value="1"/>
</dbReference>
<dbReference type="STRING" id="33114.A0A2G2VHE2"/>
<dbReference type="GO" id="GO:0005524">
    <property type="term" value="F:ATP binding"/>
    <property type="evidence" value="ECO:0007669"/>
    <property type="project" value="UniProtKB-KW"/>
</dbReference>
<evidence type="ECO:0000256" key="5">
    <source>
        <dbReference type="RuleBase" id="RU000418"/>
    </source>
</evidence>
<reference evidence="7" key="2">
    <citation type="journal article" date="2017" name="J. Anim. Genet.">
        <title>Multiple reference genome sequences of hot pepper reveal the massive evolution of plant disease resistance genes by retroduplication.</title>
        <authorList>
            <person name="Kim S."/>
            <person name="Park J."/>
            <person name="Yeom S.-I."/>
            <person name="Kim Y.-M."/>
            <person name="Seo E."/>
            <person name="Kim K.-T."/>
            <person name="Kim M.-S."/>
            <person name="Lee J.M."/>
            <person name="Cheong K."/>
            <person name="Shin H.-S."/>
            <person name="Kim S.-B."/>
            <person name="Han K."/>
            <person name="Lee J."/>
            <person name="Park M."/>
            <person name="Lee H.-A."/>
            <person name="Lee H.-Y."/>
            <person name="Lee Y."/>
            <person name="Oh S."/>
            <person name="Lee J.H."/>
            <person name="Choi E."/>
            <person name="Choi E."/>
            <person name="Lee S.E."/>
            <person name="Jeon J."/>
            <person name="Kim H."/>
            <person name="Choi G."/>
            <person name="Song H."/>
            <person name="Lee J."/>
            <person name="Lee S.-C."/>
            <person name="Kwon J.-K."/>
            <person name="Lee H.-Y."/>
            <person name="Koo N."/>
            <person name="Hong Y."/>
            <person name="Kim R.W."/>
            <person name="Kang W.-H."/>
            <person name="Huh J.H."/>
            <person name="Kang B.-C."/>
            <person name="Yang T.-J."/>
            <person name="Lee Y.-H."/>
            <person name="Bennetzen J.L."/>
            <person name="Choi D."/>
        </authorList>
    </citation>
    <scope>NUCLEOTIDE SEQUENCE [LARGE SCALE GENOMIC DNA]</scope>
    <source>
        <strain evidence="7">cv. PBC81</strain>
    </source>
</reference>
<dbReference type="InterPro" id="IPR027409">
    <property type="entry name" value="GroEL-like_apical_dom_sf"/>
</dbReference>
<dbReference type="PROSITE" id="PS00296">
    <property type="entry name" value="CHAPERONINS_CPN60"/>
    <property type="match status" value="1"/>
</dbReference>
<reference evidence="6 7" key="1">
    <citation type="journal article" date="2017" name="Genome Biol.">
        <title>New reference genome sequences of hot pepper reveal the massive evolution of plant disease-resistance genes by retroduplication.</title>
        <authorList>
            <person name="Kim S."/>
            <person name="Park J."/>
            <person name="Yeom S.I."/>
            <person name="Kim Y.M."/>
            <person name="Seo E."/>
            <person name="Kim K.T."/>
            <person name="Kim M.S."/>
            <person name="Lee J.M."/>
            <person name="Cheong K."/>
            <person name="Shin H.S."/>
            <person name="Kim S.B."/>
            <person name="Han K."/>
            <person name="Lee J."/>
            <person name="Park M."/>
            <person name="Lee H.A."/>
            <person name="Lee H.Y."/>
            <person name="Lee Y."/>
            <person name="Oh S."/>
            <person name="Lee J.H."/>
            <person name="Choi E."/>
            <person name="Choi E."/>
            <person name="Lee S.E."/>
            <person name="Jeon J."/>
            <person name="Kim H."/>
            <person name="Choi G."/>
            <person name="Song H."/>
            <person name="Lee J."/>
            <person name="Lee S.C."/>
            <person name="Kwon J.K."/>
            <person name="Lee H.Y."/>
            <person name="Koo N."/>
            <person name="Hong Y."/>
            <person name="Kim R.W."/>
            <person name="Kang W.H."/>
            <person name="Huh J.H."/>
            <person name="Kang B.C."/>
            <person name="Yang T.J."/>
            <person name="Lee Y.H."/>
            <person name="Bennetzen J.L."/>
            <person name="Choi D."/>
        </authorList>
    </citation>
    <scope>NUCLEOTIDE SEQUENCE [LARGE SCALE GENOMIC DNA]</scope>
    <source>
        <strain evidence="7">cv. PBC81</strain>
    </source>
</reference>
<dbReference type="Gene3D" id="1.10.560.10">
    <property type="entry name" value="GroEL-like equatorial domain"/>
    <property type="match status" value="1"/>
</dbReference>
<dbReference type="Pfam" id="PF00118">
    <property type="entry name" value="Cpn60_TCP1"/>
    <property type="match status" value="1"/>
</dbReference>
<dbReference type="PANTHER" id="PTHR45633">
    <property type="entry name" value="60 KDA HEAT SHOCK PROTEIN, MITOCHONDRIAL"/>
    <property type="match status" value="1"/>
</dbReference>
<dbReference type="InterPro" id="IPR027413">
    <property type="entry name" value="GROEL-like_equatorial_sf"/>
</dbReference>
<dbReference type="Proteomes" id="UP000224567">
    <property type="component" value="Unassembled WGS sequence"/>
</dbReference>
<evidence type="ECO:0000256" key="3">
    <source>
        <dbReference type="ARBA" id="ARBA00022840"/>
    </source>
</evidence>
<name>A0A2G2VHE2_CAPBA</name>
<comment type="similarity">
    <text evidence="1 5">Belongs to the chaperonin (HSP60) family.</text>
</comment>
<accession>A0A2G2VHE2</accession>
<keyword evidence="2" id="KW-0547">Nucleotide-binding</keyword>